<keyword evidence="1" id="KW-1003">Cell membrane</keyword>
<dbReference type="NCBIfam" id="TIGR00278">
    <property type="entry name" value="membrane protein insertion efficiency factor YidD"/>
    <property type="match status" value="1"/>
</dbReference>
<gene>
    <name evidence="3" type="ORF">DEM27_08785</name>
</gene>
<organism evidence="3 4">
    <name type="scientific">Metarhizobium album</name>
    <dbReference type="NCBI Taxonomy" id="2182425"/>
    <lineage>
        <taxon>Bacteria</taxon>
        <taxon>Pseudomonadati</taxon>
        <taxon>Pseudomonadota</taxon>
        <taxon>Alphaproteobacteria</taxon>
        <taxon>Hyphomicrobiales</taxon>
        <taxon>Rhizobiaceae</taxon>
        <taxon>Metarhizobium</taxon>
    </lineage>
</organism>
<protein>
    <recommendedName>
        <fullName evidence="1">Putative membrane protein insertion efficiency factor</fullName>
    </recommendedName>
</protein>
<dbReference type="InterPro" id="IPR002696">
    <property type="entry name" value="Membr_insert_effic_factor_YidD"/>
</dbReference>
<feature type="compositionally biased region" description="Basic and acidic residues" evidence="2">
    <location>
        <begin position="13"/>
        <end position="28"/>
    </location>
</feature>
<dbReference type="Pfam" id="PF01809">
    <property type="entry name" value="YidD"/>
    <property type="match status" value="1"/>
</dbReference>
<evidence type="ECO:0000313" key="4">
    <source>
        <dbReference type="Proteomes" id="UP000245252"/>
    </source>
</evidence>
<feature type="region of interest" description="Disordered" evidence="2">
    <location>
        <begin position="13"/>
        <end position="42"/>
    </location>
</feature>
<evidence type="ECO:0000256" key="1">
    <source>
        <dbReference type="HAMAP-Rule" id="MF_00386"/>
    </source>
</evidence>
<proteinExistence type="inferred from homology"/>
<dbReference type="PANTHER" id="PTHR33383:SF1">
    <property type="entry name" value="MEMBRANE PROTEIN INSERTION EFFICIENCY FACTOR-RELATED"/>
    <property type="match status" value="1"/>
</dbReference>
<dbReference type="Proteomes" id="UP000245252">
    <property type="component" value="Unassembled WGS sequence"/>
</dbReference>
<name>A0A2U2DT37_9HYPH</name>
<dbReference type="PANTHER" id="PTHR33383">
    <property type="entry name" value="MEMBRANE PROTEIN INSERTION EFFICIENCY FACTOR-RELATED"/>
    <property type="match status" value="1"/>
</dbReference>
<dbReference type="OrthoDB" id="9801753at2"/>
<dbReference type="SMART" id="SM01234">
    <property type="entry name" value="Haemolytic"/>
    <property type="match status" value="1"/>
</dbReference>
<comment type="subcellular location">
    <subcellularLocation>
        <location evidence="1">Cell membrane</location>
        <topology evidence="1">Peripheral membrane protein</topology>
        <orientation evidence="1">Cytoplasmic side</orientation>
    </subcellularLocation>
</comment>
<sequence>MCEFCFIRDRDDEAGAEKPAAKERRDGSDPPARSRNYRGSFRRTPGRLIGMALIRLYQLTLSSLIGNSCRHLPTCSEYGYEAIARHGLWSGGWLTLFRVGRCGPGGTSGFDPVPEAIEAGAGFKPWVYWSLGRRSRG</sequence>
<keyword evidence="1" id="KW-0472">Membrane</keyword>
<dbReference type="HAMAP" id="MF_00386">
    <property type="entry name" value="UPF0161_YidD"/>
    <property type="match status" value="1"/>
</dbReference>
<dbReference type="EMBL" id="QFBC01000003">
    <property type="protein sequence ID" value="PWE56474.1"/>
    <property type="molecule type" value="Genomic_DNA"/>
</dbReference>
<dbReference type="RefSeq" id="WP_109457849.1">
    <property type="nucleotide sequence ID" value="NZ_QFBC01000003.1"/>
</dbReference>
<comment type="caution">
    <text evidence="3">The sequence shown here is derived from an EMBL/GenBank/DDBJ whole genome shotgun (WGS) entry which is preliminary data.</text>
</comment>
<accession>A0A2U2DT37</accession>
<evidence type="ECO:0000256" key="2">
    <source>
        <dbReference type="SAM" id="MobiDB-lite"/>
    </source>
</evidence>
<dbReference type="AlphaFoldDB" id="A0A2U2DT37"/>
<keyword evidence="4" id="KW-1185">Reference proteome</keyword>
<comment type="similarity">
    <text evidence="1">Belongs to the UPF0161 family.</text>
</comment>
<reference evidence="3 4" key="1">
    <citation type="submission" date="2018-05" db="EMBL/GenBank/DDBJ databases">
        <title>The draft genome of strain NS-104.</title>
        <authorList>
            <person name="Hang P."/>
            <person name="Jiang J."/>
        </authorList>
    </citation>
    <scope>NUCLEOTIDE SEQUENCE [LARGE SCALE GENOMIC DNA]</scope>
    <source>
        <strain evidence="3 4">NS-104</strain>
    </source>
</reference>
<comment type="function">
    <text evidence="1">Could be involved in insertion of integral membrane proteins into the membrane.</text>
</comment>
<evidence type="ECO:0000313" key="3">
    <source>
        <dbReference type="EMBL" id="PWE56474.1"/>
    </source>
</evidence>
<dbReference type="GO" id="GO:0005886">
    <property type="term" value="C:plasma membrane"/>
    <property type="evidence" value="ECO:0007669"/>
    <property type="project" value="UniProtKB-SubCell"/>
</dbReference>